<evidence type="ECO:0000313" key="1">
    <source>
        <dbReference type="EMBL" id="MBD2198631.1"/>
    </source>
</evidence>
<proteinExistence type="predicted"/>
<dbReference type="Proteomes" id="UP000658514">
    <property type="component" value="Unassembled WGS sequence"/>
</dbReference>
<gene>
    <name evidence="1" type="ORF">H6G24_24630</name>
</gene>
<keyword evidence="2" id="KW-1185">Reference proteome</keyword>
<accession>A0ABR8AFB1</accession>
<name>A0ABR8AFB1_9CYAN</name>
<dbReference type="EMBL" id="JACJQH010000044">
    <property type="protein sequence ID" value="MBD2198631.1"/>
    <property type="molecule type" value="Genomic_DNA"/>
</dbReference>
<dbReference type="RefSeq" id="WP_190546563.1">
    <property type="nucleotide sequence ID" value="NZ_CAWPNO010000078.1"/>
</dbReference>
<organism evidence="1 2">
    <name type="scientific">Calothrix parietina FACHB-288</name>
    <dbReference type="NCBI Taxonomy" id="2692896"/>
    <lineage>
        <taxon>Bacteria</taxon>
        <taxon>Bacillati</taxon>
        <taxon>Cyanobacteriota</taxon>
        <taxon>Cyanophyceae</taxon>
        <taxon>Nostocales</taxon>
        <taxon>Calotrichaceae</taxon>
        <taxon>Calothrix</taxon>
    </lineage>
</organism>
<evidence type="ECO:0000313" key="2">
    <source>
        <dbReference type="Proteomes" id="UP000658514"/>
    </source>
</evidence>
<sequence length="80" mass="8689">MEKRKSNYDSHLEINSLIDDAVNNAIARRNQELDSEDALLDVSDTEARNIAGGLASVKTTGLIFKPPIIVGIIIAPIETI</sequence>
<comment type="caution">
    <text evidence="1">The sequence shown here is derived from an EMBL/GenBank/DDBJ whole genome shotgun (WGS) entry which is preliminary data.</text>
</comment>
<protein>
    <submittedName>
        <fullName evidence="1">Uncharacterized protein</fullName>
    </submittedName>
</protein>
<reference evidence="1 2" key="1">
    <citation type="journal article" date="2020" name="ISME J.">
        <title>Comparative genomics reveals insights into cyanobacterial evolution and habitat adaptation.</title>
        <authorList>
            <person name="Chen M.Y."/>
            <person name="Teng W.K."/>
            <person name="Zhao L."/>
            <person name="Hu C.X."/>
            <person name="Zhou Y.K."/>
            <person name="Han B.P."/>
            <person name="Song L.R."/>
            <person name="Shu W.S."/>
        </authorList>
    </citation>
    <scope>NUCLEOTIDE SEQUENCE [LARGE SCALE GENOMIC DNA]</scope>
    <source>
        <strain evidence="1 2">FACHB-288</strain>
    </source>
</reference>